<dbReference type="GO" id="GO:0045944">
    <property type="term" value="P:positive regulation of transcription by RNA polymerase II"/>
    <property type="evidence" value="ECO:0007669"/>
    <property type="project" value="InterPro"/>
</dbReference>
<name>A0A1D2VMH7_9ASCO</name>
<protein>
    <submittedName>
        <fullName evidence="2">Uncharacterized protein</fullName>
    </submittedName>
</protein>
<dbReference type="EMBL" id="KV454476">
    <property type="protein sequence ID" value="ODV62755.1"/>
    <property type="molecule type" value="Genomic_DNA"/>
</dbReference>
<sequence>MCYFIENEDDTNPCRSSLSSVLCLDQINEERNSIIFAYNSNELASNLASSLKTFPSSASSAPRFNNHQRNSKPKNTSSDIDVDSESSSTSSSLSPLRNNIIPSPPLFNANSTIISQNTNALNTSQNNDRKSPIFKEKSSIKPWLQDRLLPLGIFIVIERSDDTKIVFKCKSHFKSTFKNKKLSLMDDNAPISNNSSTNDSNSIKISKPKFKRSKNINSCPFRIRANYSIKAKRWSLVIVNEHHNHSLSPNFDSIIPLEEKQKFSSSPSSSYINGSDFDEAAILKAHYYIEENNRRFSNLLGSSDTEYNDDEPYNPSKDFKKKTHTLINNFLINDNSTNNDKISLLNSMISDIQKVITKIKSNDLTPIPPTKINKSNQHSFKIYNIINHSSPPSYHPNLNLSNSL</sequence>
<dbReference type="GeneID" id="30965182"/>
<dbReference type="Proteomes" id="UP000095038">
    <property type="component" value="Unassembled WGS sequence"/>
</dbReference>
<reference evidence="3" key="1">
    <citation type="submission" date="2016-05" db="EMBL/GenBank/DDBJ databases">
        <title>Comparative genomics of biotechnologically important yeasts.</title>
        <authorList>
            <consortium name="DOE Joint Genome Institute"/>
            <person name="Riley R."/>
            <person name="Haridas S."/>
            <person name="Wolfe K.H."/>
            <person name="Lopes M.R."/>
            <person name="Hittinger C.T."/>
            <person name="Goker M."/>
            <person name="Salamov A."/>
            <person name="Wisecaver J."/>
            <person name="Long T.M."/>
            <person name="Aerts A.L."/>
            <person name="Barry K."/>
            <person name="Choi C."/>
            <person name="Clum A."/>
            <person name="Coughlan A.Y."/>
            <person name="Deshpande S."/>
            <person name="Douglass A.P."/>
            <person name="Hanson S.J."/>
            <person name="Klenk H.-P."/>
            <person name="Labutti K."/>
            <person name="Lapidus A."/>
            <person name="Lindquist E."/>
            <person name="Lipzen A."/>
            <person name="Meier-Kolthoff J.P."/>
            <person name="Ohm R.A."/>
            <person name="Otillar R.P."/>
            <person name="Pangilinan J."/>
            <person name="Peng Y."/>
            <person name="Rokas A."/>
            <person name="Rosa C.A."/>
            <person name="Scheuner C."/>
            <person name="Sibirny A.A."/>
            <person name="Slot J.C."/>
            <person name="Stielow J.B."/>
            <person name="Sun H."/>
            <person name="Kurtzman C.P."/>
            <person name="Blackwell M."/>
            <person name="Grigoriev I.V."/>
            <person name="Jeffries T.W."/>
        </authorList>
    </citation>
    <scope>NUCLEOTIDE SEQUENCE [LARGE SCALE GENOMIC DNA]</scope>
    <source>
        <strain evidence="3">DSM 1968</strain>
    </source>
</reference>
<dbReference type="RefSeq" id="XP_020049062.1">
    <property type="nucleotide sequence ID" value="XM_020191546.1"/>
</dbReference>
<dbReference type="STRING" id="1344418.A0A1D2VMH7"/>
<proteinExistence type="predicted"/>
<dbReference type="GO" id="GO:0000981">
    <property type="term" value="F:DNA-binding transcription factor activity, RNA polymerase II-specific"/>
    <property type="evidence" value="ECO:0007669"/>
    <property type="project" value="InterPro"/>
</dbReference>
<accession>A0A1D2VMH7</accession>
<feature type="region of interest" description="Disordered" evidence="1">
    <location>
        <begin position="56"/>
        <end position="98"/>
    </location>
</feature>
<dbReference type="InParanoid" id="A0A1D2VMH7"/>
<dbReference type="Pfam" id="PF08731">
    <property type="entry name" value="AFT"/>
    <property type="match status" value="1"/>
</dbReference>
<organism evidence="2 3">
    <name type="scientific">Ascoidea rubescens DSM 1968</name>
    <dbReference type="NCBI Taxonomy" id="1344418"/>
    <lineage>
        <taxon>Eukaryota</taxon>
        <taxon>Fungi</taxon>
        <taxon>Dikarya</taxon>
        <taxon>Ascomycota</taxon>
        <taxon>Saccharomycotina</taxon>
        <taxon>Saccharomycetes</taxon>
        <taxon>Ascoideaceae</taxon>
        <taxon>Ascoidea</taxon>
    </lineage>
</organism>
<feature type="compositionally biased region" description="Polar residues" evidence="1">
    <location>
        <begin position="56"/>
        <end position="76"/>
    </location>
</feature>
<dbReference type="OrthoDB" id="4068596at2759"/>
<evidence type="ECO:0000313" key="3">
    <source>
        <dbReference type="Proteomes" id="UP000095038"/>
    </source>
</evidence>
<dbReference type="InterPro" id="IPR014842">
    <property type="entry name" value="AFT"/>
</dbReference>
<evidence type="ECO:0000313" key="2">
    <source>
        <dbReference type="EMBL" id="ODV62755.1"/>
    </source>
</evidence>
<evidence type="ECO:0000256" key="1">
    <source>
        <dbReference type="SAM" id="MobiDB-lite"/>
    </source>
</evidence>
<feature type="compositionally biased region" description="Low complexity" evidence="1">
    <location>
        <begin position="85"/>
        <end position="94"/>
    </location>
</feature>
<dbReference type="GO" id="GO:0010106">
    <property type="term" value="P:cellular response to iron ion starvation"/>
    <property type="evidence" value="ECO:0007669"/>
    <property type="project" value="InterPro"/>
</dbReference>
<gene>
    <name evidence="2" type="ORF">ASCRUDRAFT_68587</name>
</gene>
<dbReference type="AlphaFoldDB" id="A0A1D2VMH7"/>
<keyword evidence="3" id="KW-1185">Reference proteome</keyword>